<evidence type="ECO:0000313" key="3">
    <source>
        <dbReference type="EMBL" id="KAF4147024.1"/>
    </source>
</evidence>
<gene>
    <name evidence="2" type="ORF">GN244_ATG00498</name>
    <name evidence="3" type="ORF">GN958_ATG03804</name>
</gene>
<reference evidence="2" key="1">
    <citation type="submission" date="2020-04" db="EMBL/GenBank/DDBJ databases">
        <title>Hybrid Assembly of Korean Phytophthora infestans isolates.</title>
        <authorList>
            <person name="Prokchorchik M."/>
            <person name="Lee Y."/>
            <person name="Seo J."/>
            <person name="Cho J.-H."/>
            <person name="Park Y.-E."/>
            <person name="Jang D.-C."/>
            <person name="Im J.-S."/>
            <person name="Choi J.-G."/>
            <person name="Park H.-J."/>
            <person name="Lee G.-B."/>
            <person name="Lee Y.-G."/>
            <person name="Hong S.-Y."/>
            <person name="Cho K."/>
            <person name="Sohn K.H."/>
        </authorList>
    </citation>
    <scope>NUCLEOTIDE SEQUENCE</scope>
    <source>
        <strain evidence="2">KR_1_A1</strain>
        <strain evidence="3">KR_2_A2</strain>
    </source>
</reference>
<dbReference type="Proteomes" id="UP000602510">
    <property type="component" value="Unassembled WGS sequence"/>
</dbReference>
<comment type="caution">
    <text evidence="2">The sequence shown here is derived from an EMBL/GenBank/DDBJ whole genome shotgun (WGS) entry which is preliminary data.</text>
</comment>
<protein>
    <recommendedName>
        <fullName evidence="5">Transmembrane protein</fullName>
    </recommendedName>
</protein>
<evidence type="ECO:0000313" key="2">
    <source>
        <dbReference type="EMBL" id="KAF4046974.1"/>
    </source>
</evidence>
<proteinExistence type="predicted"/>
<dbReference type="EMBL" id="WSZM01000008">
    <property type="protein sequence ID" value="KAF4046974.1"/>
    <property type="molecule type" value="Genomic_DNA"/>
</dbReference>
<organism evidence="2 4">
    <name type="scientific">Phytophthora infestans</name>
    <name type="common">Potato late blight agent</name>
    <name type="synonym">Botrytis infestans</name>
    <dbReference type="NCBI Taxonomy" id="4787"/>
    <lineage>
        <taxon>Eukaryota</taxon>
        <taxon>Sar</taxon>
        <taxon>Stramenopiles</taxon>
        <taxon>Oomycota</taxon>
        <taxon>Peronosporomycetes</taxon>
        <taxon>Peronosporales</taxon>
        <taxon>Peronosporaceae</taxon>
        <taxon>Phytophthora</taxon>
    </lineage>
</organism>
<sequence>MAQTHVTDRVSVESLPKPRTNDALSHPSYAELKSSMDPALLENGSLRPTNGSVSAYSLENLGMLTHIAAVGIVYGTNFSQYSSFV</sequence>
<dbReference type="AlphaFoldDB" id="A0A833TGN7"/>
<dbReference type="EMBL" id="JAACNO010000526">
    <property type="protein sequence ID" value="KAF4147024.1"/>
    <property type="molecule type" value="Genomic_DNA"/>
</dbReference>
<name>A0A833TGN7_PHYIN</name>
<evidence type="ECO:0008006" key="5">
    <source>
        <dbReference type="Google" id="ProtNLM"/>
    </source>
</evidence>
<dbReference type="Proteomes" id="UP000704712">
    <property type="component" value="Unassembled WGS sequence"/>
</dbReference>
<feature type="region of interest" description="Disordered" evidence="1">
    <location>
        <begin position="1"/>
        <end position="27"/>
    </location>
</feature>
<evidence type="ECO:0000313" key="4">
    <source>
        <dbReference type="Proteomes" id="UP000602510"/>
    </source>
</evidence>
<accession>A0A833TGN7</accession>
<evidence type="ECO:0000256" key="1">
    <source>
        <dbReference type="SAM" id="MobiDB-lite"/>
    </source>
</evidence>
<feature type="compositionally biased region" description="Basic and acidic residues" evidence="1">
    <location>
        <begin position="1"/>
        <end position="11"/>
    </location>
</feature>
<keyword evidence="4" id="KW-1185">Reference proteome</keyword>